<gene>
    <name evidence="1" type="ORF">A6E74_10965</name>
</gene>
<evidence type="ECO:0000313" key="1">
    <source>
        <dbReference type="EMBL" id="OAQ54886.1"/>
    </source>
</evidence>
<protein>
    <submittedName>
        <fullName evidence="1">Oligosaccharide biosynthesis protein Alg14</fullName>
    </submittedName>
</protein>
<name>A0A179ENR9_ENTTH</name>
<dbReference type="EMBL" id="LWMN01000017">
    <property type="protein sequence ID" value="OAQ54886.1"/>
    <property type="molecule type" value="Genomic_DNA"/>
</dbReference>
<keyword evidence="2" id="KW-1185">Reference proteome</keyword>
<accession>A0A179ENR9</accession>
<dbReference type="Proteomes" id="UP000078516">
    <property type="component" value="Unassembled WGS sequence"/>
</dbReference>
<organism evidence="1 2">
    <name type="scientific">Enterococcus thailandicus</name>
    <dbReference type="NCBI Taxonomy" id="417368"/>
    <lineage>
        <taxon>Bacteria</taxon>
        <taxon>Bacillati</taxon>
        <taxon>Bacillota</taxon>
        <taxon>Bacilli</taxon>
        <taxon>Lactobacillales</taxon>
        <taxon>Enterococcaceae</taxon>
        <taxon>Enterococcus</taxon>
    </lineage>
</organism>
<sequence length="303" mass="35647">MADTHEILLVAKDKNLYFFPFIDSFEVISGKDLFDEQFLRMNAAKFRQYQLIIFLDFGFEVAMVAQVRPLTQAKIVVFFWNHFKKEHYELLEQVQKDSAIDEVYHFDALEAHELGLKHNSSFYSTNVQLPKEQITTDLFFGATDNGRKNLAEQYRADFSARGVTTNYFILPLRGNEQVGYLSYSEYLRLVAKSRGILELLRAGQQGVTLRTFESMYFQKKLVTGNDVIFDYQCYHPDNIFLLSQRSLDELPEFLNQPYQSVSPEILDFFDAPNWAKRFLATDELLFERYEYRVDLLERLEKRG</sequence>
<dbReference type="AlphaFoldDB" id="A0A179ENR9"/>
<proteinExistence type="predicted"/>
<dbReference type="RefSeq" id="WP_067485221.1">
    <property type="nucleotide sequence ID" value="NZ_LWMN01000017.1"/>
</dbReference>
<reference evidence="1 2" key="1">
    <citation type="submission" date="2016-04" db="EMBL/GenBank/DDBJ databases">
        <title>Draft genome of an Enterococcus thailandicus strain isolated from bovine feces.</title>
        <authorList>
            <person name="Beukers A.G."/>
            <person name="Zaheer R."/>
            <person name="Goji N."/>
            <person name="Cook S.R."/>
            <person name="Amoako K."/>
            <person name="Chaves A.V."/>
            <person name="Ward M.P."/>
            <person name="Mcallister T.A."/>
        </authorList>
    </citation>
    <scope>NUCLEOTIDE SEQUENCE [LARGE SCALE GENOMIC DNA]</scope>
    <source>
        <strain evidence="1 2">F0711D 46</strain>
    </source>
</reference>
<comment type="caution">
    <text evidence="1">The sequence shown here is derived from an EMBL/GenBank/DDBJ whole genome shotgun (WGS) entry which is preliminary data.</text>
</comment>
<evidence type="ECO:0000313" key="2">
    <source>
        <dbReference type="Proteomes" id="UP000078516"/>
    </source>
</evidence>